<feature type="compositionally biased region" description="Basic residues" evidence="1">
    <location>
        <begin position="104"/>
        <end position="122"/>
    </location>
</feature>
<name>A0ABD3FHP7_9STRA</name>
<dbReference type="EMBL" id="JBIMZQ010000023">
    <property type="protein sequence ID" value="KAL3664519.1"/>
    <property type="molecule type" value="Genomic_DNA"/>
</dbReference>
<organism evidence="2 3">
    <name type="scientific">Phytophthora oleae</name>
    <dbReference type="NCBI Taxonomy" id="2107226"/>
    <lineage>
        <taxon>Eukaryota</taxon>
        <taxon>Sar</taxon>
        <taxon>Stramenopiles</taxon>
        <taxon>Oomycota</taxon>
        <taxon>Peronosporomycetes</taxon>
        <taxon>Peronosporales</taxon>
        <taxon>Peronosporaceae</taxon>
        <taxon>Phytophthora</taxon>
    </lineage>
</organism>
<feature type="compositionally biased region" description="Polar residues" evidence="1">
    <location>
        <begin position="59"/>
        <end position="71"/>
    </location>
</feature>
<dbReference type="AlphaFoldDB" id="A0ABD3FHP7"/>
<dbReference type="Proteomes" id="UP001632037">
    <property type="component" value="Unassembled WGS sequence"/>
</dbReference>
<proteinExistence type="predicted"/>
<evidence type="ECO:0000313" key="3">
    <source>
        <dbReference type="Proteomes" id="UP001632037"/>
    </source>
</evidence>
<feature type="compositionally biased region" description="Low complexity" evidence="1">
    <location>
        <begin position="72"/>
        <end position="103"/>
    </location>
</feature>
<sequence length="155" mass="16847">MNDWTEGAEKRKEEKNAKKQGIESSGALLRRLAMGELEDDDDFESGEDERDEYVEEAISSPQATISASVASTDTETPQTRTTTANQATPVSLATTATPSTTSSSKKRSTARSHSSGRKKKITKREQLGSVTEALKGAIWGRVMKKKPSANTRPND</sequence>
<feature type="compositionally biased region" description="Basic and acidic residues" evidence="1">
    <location>
        <begin position="7"/>
        <end position="21"/>
    </location>
</feature>
<reference evidence="2 3" key="1">
    <citation type="submission" date="2024-09" db="EMBL/GenBank/DDBJ databases">
        <title>Genome sequencing and assembly of Phytophthora oleae, isolate VK10A, causative agent of rot of olive drupes.</title>
        <authorList>
            <person name="Conti Taguali S."/>
            <person name="Riolo M."/>
            <person name="La Spada F."/>
            <person name="Cacciola S.O."/>
            <person name="Dionisio G."/>
        </authorList>
    </citation>
    <scope>NUCLEOTIDE SEQUENCE [LARGE SCALE GENOMIC DNA]</scope>
    <source>
        <strain evidence="2 3">VK10A</strain>
    </source>
</reference>
<feature type="compositionally biased region" description="Acidic residues" evidence="1">
    <location>
        <begin position="36"/>
        <end position="55"/>
    </location>
</feature>
<accession>A0ABD3FHP7</accession>
<keyword evidence="3" id="KW-1185">Reference proteome</keyword>
<gene>
    <name evidence="2" type="ORF">V7S43_010271</name>
</gene>
<evidence type="ECO:0000256" key="1">
    <source>
        <dbReference type="SAM" id="MobiDB-lite"/>
    </source>
</evidence>
<feature type="region of interest" description="Disordered" evidence="1">
    <location>
        <begin position="1"/>
        <end position="155"/>
    </location>
</feature>
<protein>
    <submittedName>
        <fullName evidence="2">Uncharacterized protein</fullName>
    </submittedName>
</protein>
<comment type="caution">
    <text evidence="2">The sequence shown here is derived from an EMBL/GenBank/DDBJ whole genome shotgun (WGS) entry which is preliminary data.</text>
</comment>
<evidence type="ECO:0000313" key="2">
    <source>
        <dbReference type="EMBL" id="KAL3664519.1"/>
    </source>
</evidence>